<dbReference type="Proteomes" id="UP000249458">
    <property type="component" value="Unassembled WGS sequence"/>
</dbReference>
<accession>A0A364LNW4</accession>
<dbReference type="AlphaFoldDB" id="A0A364LNW4"/>
<evidence type="ECO:0000313" key="2">
    <source>
        <dbReference type="Proteomes" id="UP000249458"/>
    </source>
</evidence>
<reference evidence="1 2" key="1">
    <citation type="submission" date="2017-02" db="EMBL/GenBank/DDBJ databases">
        <title>Legionella quilivanii strain from human: case report and whole genome sequencing analysis.</title>
        <authorList>
            <person name="Lalancette C."/>
            <person name="Leduc J.-M."/>
            <person name="Levesque S."/>
            <person name="Fournier E."/>
            <person name="Saoud J."/>
            <person name="Faucher S.P."/>
            <person name="Bernard K."/>
            <person name="Martineau C."/>
            <person name="Longtin J."/>
        </authorList>
    </citation>
    <scope>NUCLEOTIDE SEQUENCE [LARGE SCALE GENOMIC DNA]</scope>
    <source>
        <strain evidence="1 2">ID143958</strain>
    </source>
</reference>
<comment type="caution">
    <text evidence="1">The sequence shown here is derived from an EMBL/GenBank/DDBJ whole genome shotgun (WGS) entry which is preliminary data.</text>
</comment>
<organism evidence="1 2">
    <name type="scientific">Legionella quinlivanii</name>
    <dbReference type="NCBI Taxonomy" id="45073"/>
    <lineage>
        <taxon>Bacteria</taxon>
        <taxon>Pseudomonadati</taxon>
        <taxon>Pseudomonadota</taxon>
        <taxon>Gammaproteobacteria</taxon>
        <taxon>Legionellales</taxon>
        <taxon>Legionellaceae</taxon>
        <taxon>Legionella</taxon>
    </lineage>
</organism>
<proteinExistence type="predicted"/>
<dbReference type="EMBL" id="MVJN01000001">
    <property type="protein sequence ID" value="RAP38600.1"/>
    <property type="molecule type" value="Genomic_DNA"/>
</dbReference>
<dbReference type="RefSeq" id="WP_112218239.1">
    <property type="nucleotide sequence ID" value="NZ_MVJN01000001.1"/>
</dbReference>
<name>A0A364LNW4_9GAMM</name>
<sequence>MKTKQTAVTVQSNILEQLRQLVRQEKHGYFSTNNKAAFLKQLDEALSLNDTMSISDLACAISTVENLLIKPEGATAAIHFKDYLDSKQYRILDKAQSIAAPSAKKVSIIIPEGDIEISSLLIKLHESLLNSYQLSRNHAEGLIPVTKVKYSAEQLQSTQSFFDLELTTQQAQLPDSATIIKDIQRKGVTLNGKAITAKDSNDNNDPWIRQAIENFTGDQIDTANSKANKMYHFGGQFLEAILLQEFTHSMQLAHNPDFILERGMVKGHIDWVKNPETQEISAKINLKVFTCSTADLDDVEDPQKFFTIGSDGSSLVHVSNDDIEKVIPRASAEVSGKTKGNIVPVCELNGTVRMVFDQSQGAYHLKVSGFTNKINTPDLISNKAPQFSPVEKAAFEAPVKVGTASLLASFGKFALPKASRIEGAAASDAPTLVSNKQ</sequence>
<protein>
    <submittedName>
        <fullName evidence="1">Uncharacterized protein</fullName>
    </submittedName>
</protein>
<evidence type="ECO:0000313" key="1">
    <source>
        <dbReference type="EMBL" id="RAP38600.1"/>
    </source>
</evidence>
<gene>
    <name evidence="1" type="ORF">B1207_01605</name>
</gene>